<dbReference type="InterPro" id="IPR045279">
    <property type="entry name" value="ARR-like"/>
</dbReference>
<dbReference type="InterPro" id="IPR001789">
    <property type="entry name" value="Sig_transdc_resp-reg_receiver"/>
</dbReference>
<dbReference type="SUPFAM" id="SSF52172">
    <property type="entry name" value="CheY-like"/>
    <property type="match status" value="1"/>
</dbReference>
<dbReference type="InterPro" id="IPR011006">
    <property type="entry name" value="CheY-like_superfamily"/>
</dbReference>
<feature type="region of interest" description="Disordered" evidence="7">
    <location>
        <begin position="532"/>
        <end position="557"/>
    </location>
</feature>
<dbReference type="CDD" id="cd00156">
    <property type="entry name" value="REC"/>
    <property type="match status" value="1"/>
</dbReference>
<evidence type="ECO:0000313" key="10">
    <source>
        <dbReference type="RefSeq" id="XP_010452676.1"/>
    </source>
</evidence>
<evidence type="ECO:0000256" key="1">
    <source>
        <dbReference type="ARBA" id="ARBA00004123"/>
    </source>
</evidence>
<comment type="subcellular location">
    <subcellularLocation>
        <location evidence="1">Nucleus</location>
    </subcellularLocation>
</comment>
<gene>
    <name evidence="10" type="primary">LOC104734737</name>
</gene>
<reference evidence="10" key="2">
    <citation type="submission" date="2025-08" db="UniProtKB">
        <authorList>
            <consortium name="RefSeq"/>
        </authorList>
    </citation>
    <scope>IDENTIFICATION</scope>
    <source>
        <tissue evidence="10">Leaf</tissue>
    </source>
</reference>
<organism evidence="9 10">
    <name type="scientific">Camelina sativa</name>
    <name type="common">False flax</name>
    <name type="synonym">Myagrum sativum</name>
    <dbReference type="NCBI Taxonomy" id="90675"/>
    <lineage>
        <taxon>Eukaryota</taxon>
        <taxon>Viridiplantae</taxon>
        <taxon>Streptophyta</taxon>
        <taxon>Embryophyta</taxon>
        <taxon>Tracheophyta</taxon>
        <taxon>Spermatophyta</taxon>
        <taxon>Magnoliopsida</taxon>
        <taxon>eudicotyledons</taxon>
        <taxon>Gunneridae</taxon>
        <taxon>Pentapetalae</taxon>
        <taxon>rosids</taxon>
        <taxon>malvids</taxon>
        <taxon>Brassicales</taxon>
        <taxon>Brassicaceae</taxon>
        <taxon>Camelineae</taxon>
        <taxon>Camelina</taxon>
    </lineage>
</organism>
<feature type="region of interest" description="Disordered" evidence="7">
    <location>
        <begin position="181"/>
        <end position="234"/>
    </location>
</feature>
<name>A0ABM0V8V3_CAMSA</name>
<protein>
    <submittedName>
        <fullName evidence="10">Two-component response regulator ARR21</fullName>
    </submittedName>
</protein>
<keyword evidence="4" id="KW-0804">Transcription</keyword>
<evidence type="ECO:0000256" key="7">
    <source>
        <dbReference type="SAM" id="MobiDB-lite"/>
    </source>
</evidence>
<feature type="compositionally biased region" description="Low complexity" evidence="7">
    <location>
        <begin position="534"/>
        <end position="546"/>
    </location>
</feature>
<evidence type="ECO:0000256" key="6">
    <source>
        <dbReference type="PROSITE-ProRule" id="PRU00169"/>
    </source>
</evidence>
<feature type="region of interest" description="Disordered" evidence="7">
    <location>
        <begin position="146"/>
        <end position="165"/>
    </location>
</feature>
<dbReference type="Pfam" id="PF00072">
    <property type="entry name" value="Response_reg"/>
    <property type="match status" value="1"/>
</dbReference>
<keyword evidence="6" id="KW-0597">Phosphoprotein</keyword>
<feature type="modified residue" description="4-aspartylphosphate" evidence="6">
    <location>
        <position position="76"/>
    </location>
</feature>
<evidence type="ECO:0000256" key="5">
    <source>
        <dbReference type="ARBA" id="ARBA00023242"/>
    </source>
</evidence>
<dbReference type="GeneID" id="104734737"/>
<keyword evidence="9" id="KW-1185">Reference proteome</keyword>
<keyword evidence="3" id="KW-0805">Transcription regulation</keyword>
<sequence length="580" mass="64834">MTFAESLPNISSDLRINVLVVDDDPVFRRAISQMLVQSRYRDPSVMEITVIAEGDPTKALAILKHQRNNIDLIITDYNMLSMNGLQLKRRITEEIGNLPVIAVSADANKEKESLSCGAMGFLPKPIHATDLPKIYQLALTYKRNGKSTLGTEPNHKANYTGVSVPQQIKMLPEQANVLKTRKKYSSKADSRSLNSTNGSCLISTDGSRKNRKRKPNGGSEDGASPSQPSKKPKVSWTDGLNDLFLQAIQHIGLDKAVPKKILAFMNVSYLTRENVASHLQKYRIFLRKVADQGLMSIMSARGIDSMFRHTQIKEPYFNRYTPSTSWYDTSLNNRSFYSKPGQGFGQSRLLSTTREPPVRFNQMPYNYMNRSSTYETHHVGSGSNLTLPIQSNLSLANQPSQNEERRSFFEPPVMANKIGQTSQVHGFGQLGPSAINNFNNNMMSSFGSFTPNQPGLGHFSYGMQSFLNNNPEPNLELPQLEDLSVHSDLGKTDELPYNISNIQFDHNKGHYNGEIANTFAAPATNHTFAALEMNPPSSNTNPNQNQEQDANPDISDWSFSDLQDLVDEDFMNSLFTNDMN</sequence>
<accession>A0ABM0V8V3</accession>
<dbReference type="SUPFAM" id="SSF46689">
    <property type="entry name" value="Homeodomain-like"/>
    <property type="match status" value="1"/>
</dbReference>
<keyword evidence="2" id="KW-0902">Two-component regulatory system</keyword>
<evidence type="ECO:0000256" key="3">
    <source>
        <dbReference type="ARBA" id="ARBA00023015"/>
    </source>
</evidence>
<evidence type="ECO:0000256" key="2">
    <source>
        <dbReference type="ARBA" id="ARBA00023012"/>
    </source>
</evidence>
<feature type="domain" description="Response regulatory" evidence="8">
    <location>
        <begin position="17"/>
        <end position="139"/>
    </location>
</feature>
<dbReference type="Gene3D" id="3.40.50.2300">
    <property type="match status" value="1"/>
</dbReference>
<dbReference type="RefSeq" id="XP_010452676.1">
    <property type="nucleotide sequence ID" value="XM_010454374.2"/>
</dbReference>
<reference evidence="9" key="1">
    <citation type="journal article" date="2014" name="Nat. Commun.">
        <title>The emerging biofuel crop Camelina sativa retains a highly undifferentiated hexaploid genome structure.</title>
        <authorList>
            <person name="Kagale S."/>
            <person name="Koh C."/>
            <person name="Nixon J."/>
            <person name="Bollina V."/>
            <person name="Clarke W.E."/>
            <person name="Tuteja R."/>
            <person name="Spillane C."/>
            <person name="Robinson S.J."/>
            <person name="Links M.G."/>
            <person name="Clarke C."/>
            <person name="Higgins E.E."/>
            <person name="Huebert T."/>
            <person name="Sharpe A.G."/>
            <person name="Parkin I.A."/>
        </authorList>
    </citation>
    <scope>NUCLEOTIDE SEQUENCE [LARGE SCALE GENOMIC DNA]</scope>
    <source>
        <strain evidence="9">cv. DH55</strain>
    </source>
</reference>
<evidence type="ECO:0000259" key="8">
    <source>
        <dbReference type="PROSITE" id="PS50110"/>
    </source>
</evidence>
<feature type="compositionally biased region" description="Polar residues" evidence="7">
    <location>
        <begin position="191"/>
        <end position="205"/>
    </location>
</feature>
<dbReference type="PANTHER" id="PTHR43874:SF19">
    <property type="entry name" value="RESPONSE REGULATOR 23-RELATED"/>
    <property type="match status" value="1"/>
</dbReference>
<dbReference type="SMART" id="SM00448">
    <property type="entry name" value="REC"/>
    <property type="match status" value="1"/>
</dbReference>
<dbReference type="InterPro" id="IPR006447">
    <property type="entry name" value="Myb_dom_plants"/>
</dbReference>
<dbReference type="Proteomes" id="UP000694864">
    <property type="component" value="Chromosome 13"/>
</dbReference>
<proteinExistence type="predicted"/>
<dbReference type="Gene3D" id="1.10.10.60">
    <property type="entry name" value="Homeodomain-like"/>
    <property type="match status" value="1"/>
</dbReference>
<dbReference type="PROSITE" id="PS50110">
    <property type="entry name" value="RESPONSE_REGULATORY"/>
    <property type="match status" value="1"/>
</dbReference>
<dbReference type="PANTHER" id="PTHR43874">
    <property type="entry name" value="TWO-COMPONENT RESPONSE REGULATOR"/>
    <property type="match status" value="1"/>
</dbReference>
<evidence type="ECO:0000256" key="4">
    <source>
        <dbReference type="ARBA" id="ARBA00023163"/>
    </source>
</evidence>
<evidence type="ECO:0000313" key="9">
    <source>
        <dbReference type="Proteomes" id="UP000694864"/>
    </source>
</evidence>
<dbReference type="NCBIfam" id="TIGR01557">
    <property type="entry name" value="myb_SHAQKYF"/>
    <property type="match status" value="1"/>
</dbReference>
<dbReference type="InterPro" id="IPR009057">
    <property type="entry name" value="Homeodomain-like_sf"/>
</dbReference>
<keyword evidence="5" id="KW-0539">Nucleus</keyword>